<dbReference type="AlphaFoldDB" id="A0A1G2CDD0"/>
<gene>
    <name evidence="1" type="ORF">A2945_00870</name>
</gene>
<proteinExistence type="predicted"/>
<evidence type="ECO:0000313" key="1">
    <source>
        <dbReference type="EMBL" id="OGY99393.1"/>
    </source>
</evidence>
<reference evidence="1 2" key="1">
    <citation type="journal article" date="2016" name="Nat. Commun.">
        <title>Thousands of microbial genomes shed light on interconnected biogeochemical processes in an aquifer system.</title>
        <authorList>
            <person name="Anantharaman K."/>
            <person name="Brown C.T."/>
            <person name="Hug L.A."/>
            <person name="Sharon I."/>
            <person name="Castelle C.J."/>
            <person name="Probst A.J."/>
            <person name="Thomas B.C."/>
            <person name="Singh A."/>
            <person name="Wilkins M.J."/>
            <person name="Karaoz U."/>
            <person name="Brodie E.L."/>
            <person name="Williams K.H."/>
            <person name="Hubbard S.S."/>
            <person name="Banfield J.F."/>
        </authorList>
    </citation>
    <scope>NUCLEOTIDE SEQUENCE [LARGE SCALE GENOMIC DNA]</scope>
</reference>
<dbReference type="EMBL" id="MHLA01000015">
    <property type="protein sequence ID" value="OGY99393.1"/>
    <property type="molecule type" value="Genomic_DNA"/>
</dbReference>
<dbReference type="Proteomes" id="UP000178880">
    <property type="component" value="Unassembled WGS sequence"/>
</dbReference>
<sequence>MLWRAGDVPVLETVSEASKDIYITAVRFRSRSEWKALKAVIEPIEKLERGHETRLLLAVRDFPLFATVMGAHYDGVSEVERSMKFKALQCDPQLMDLRESFRDLEVNYASLRLRTNGTIALFAETPEFVRRCTGEFRDIYAHYGLVPLARDGFGITIGRVVQYSTNEWLRKKLVEGLDFYLRYDLANKGLPLVTGNETVSGCLYDFLA</sequence>
<accession>A0A1G2CDD0</accession>
<organism evidence="1 2">
    <name type="scientific">Candidatus Liptonbacteria bacterium RIFCSPLOWO2_01_FULL_52_25</name>
    <dbReference type="NCBI Taxonomy" id="1798650"/>
    <lineage>
        <taxon>Bacteria</taxon>
        <taxon>Candidatus Liptoniibacteriota</taxon>
    </lineage>
</organism>
<protein>
    <submittedName>
        <fullName evidence="1">Uncharacterized protein</fullName>
    </submittedName>
</protein>
<comment type="caution">
    <text evidence="1">The sequence shown here is derived from an EMBL/GenBank/DDBJ whole genome shotgun (WGS) entry which is preliminary data.</text>
</comment>
<name>A0A1G2CDD0_9BACT</name>
<evidence type="ECO:0000313" key="2">
    <source>
        <dbReference type="Proteomes" id="UP000178880"/>
    </source>
</evidence>
<dbReference type="STRING" id="1798650.A2945_00870"/>